<dbReference type="EMBL" id="LDSL01000064">
    <property type="protein sequence ID" value="KTT21907.1"/>
    <property type="molecule type" value="Genomic_DNA"/>
</dbReference>
<dbReference type="RefSeq" id="WP_058642057.1">
    <property type="nucleotide sequence ID" value="NZ_LDSL01000064.1"/>
</dbReference>
<sequence>MSKIIALHKPLTDAATGAPVTHFVISQYTVVVDGTKSQAVLQGYISAEAKAAGKRPLAHIAQDVAGTPEGDTLQWLYGELLKVETGDLAGAAAVLEEAPSTAAEAA</sequence>
<evidence type="ECO:0000313" key="2">
    <source>
        <dbReference type="Proteomes" id="UP000072741"/>
    </source>
</evidence>
<accession>A0A147GW36</accession>
<proteinExistence type="predicted"/>
<protein>
    <submittedName>
        <fullName evidence="1">Uncharacterized protein</fullName>
    </submittedName>
</protein>
<dbReference type="OrthoDB" id="8912354at2"/>
<gene>
    <name evidence="1" type="ORF">NS331_11145</name>
</gene>
<name>A0A147GW36_9BURK</name>
<dbReference type="Proteomes" id="UP000072741">
    <property type="component" value="Unassembled WGS sequence"/>
</dbReference>
<organism evidence="1 2">
    <name type="scientific">Pseudacidovorax intermedius</name>
    <dbReference type="NCBI Taxonomy" id="433924"/>
    <lineage>
        <taxon>Bacteria</taxon>
        <taxon>Pseudomonadati</taxon>
        <taxon>Pseudomonadota</taxon>
        <taxon>Betaproteobacteria</taxon>
        <taxon>Burkholderiales</taxon>
        <taxon>Comamonadaceae</taxon>
        <taxon>Pseudacidovorax</taxon>
    </lineage>
</organism>
<evidence type="ECO:0000313" key="1">
    <source>
        <dbReference type="EMBL" id="KTT21907.1"/>
    </source>
</evidence>
<reference evidence="1 2" key="1">
    <citation type="journal article" date="2016" name="Front. Microbiol.">
        <title>Genomic Resource of Rice Seed Associated Bacteria.</title>
        <authorList>
            <person name="Midha S."/>
            <person name="Bansal K."/>
            <person name="Sharma S."/>
            <person name="Kumar N."/>
            <person name="Patil P.P."/>
            <person name="Chaudhry V."/>
            <person name="Patil P.B."/>
        </authorList>
    </citation>
    <scope>NUCLEOTIDE SEQUENCE [LARGE SCALE GENOMIC DNA]</scope>
    <source>
        <strain evidence="1 2">NS331</strain>
    </source>
</reference>
<comment type="caution">
    <text evidence="1">The sequence shown here is derived from an EMBL/GenBank/DDBJ whole genome shotgun (WGS) entry which is preliminary data.</text>
</comment>
<keyword evidence="2" id="KW-1185">Reference proteome</keyword>
<dbReference type="AlphaFoldDB" id="A0A147GW36"/>